<feature type="transmembrane region" description="Helical" evidence="7">
    <location>
        <begin position="102"/>
        <end position="124"/>
    </location>
</feature>
<dbReference type="PANTHER" id="PTHR10778">
    <property type="entry name" value="SOLUTE CARRIER FAMILY 35 MEMBER B"/>
    <property type="match status" value="1"/>
</dbReference>
<dbReference type="GO" id="GO:0005789">
    <property type="term" value="C:endoplasmic reticulum membrane"/>
    <property type="evidence" value="ECO:0007669"/>
    <property type="project" value="TreeGrafter"/>
</dbReference>
<proteinExistence type="predicted"/>
<dbReference type="PANTHER" id="PTHR10778:SF4">
    <property type="entry name" value="NUCLEOTIDE SUGAR TRANSPORTER SLC35B4"/>
    <property type="match status" value="1"/>
</dbReference>
<sequence length="346" mass="39066">MLSYLGWFCSLTLPEWLVVGLFVFGGCCSNVYTLESIVTRNPNAVTLLTFAQFLVMACDGLVRHLEWNSGNQDAQHPPRKQLTLGVWPRLRLKTRVVPLRKWFVMVVLYFTVSILNNWALAFHISVPLHIVFRSGGLVMNMVVGYLFMRKRYSGGQVLSVALVTMGVILATLGSSQTSALTSQGKSDHSPEKYTEWLMGIGILSVAMVLISFLGLYQELTYRQYRNAWREGMFYNHLLALPFFLPMWPAIWDQIQHLNASTPLRMDTLLPTESASLGWLSSYLVIPSLWFYLVLNIGTQYVCATGVNRLTAITSSLTVNLVLNIRKLVSLILSVIIFNNPLTFQSK</sequence>
<keyword evidence="4 7" id="KW-0812">Transmembrane</keyword>
<feature type="transmembrane region" description="Helical" evidence="7">
    <location>
        <begin position="274"/>
        <end position="294"/>
    </location>
</feature>
<feature type="transmembrane region" description="Helical" evidence="7">
    <location>
        <begin position="157"/>
        <end position="176"/>
    </location>
</feature>
<dbReference type="Proteomes" id="UP001150925">
    <property type="component" value="Unassembled WGS sequence"/>
</dbReference>
<dbReference type="SUPFAM" id="SSF103481">
    <property type="entry name" value="Multidrug resistance efflux transporter EmrE"/>
    <property type="match status" value="1"/>
</dbReference>
<dbReference type="OrthoDB" id="999962at2759"/>
<accession>A0A9W8ANM7</accession>
<evidence type="ECO:0000313" key="8">
    <source>
        <dbReference type="EMBL" id="KAJ1962574.1"/>
    </source>
</evidence>
<feature type="non-terminal residue" evidence="8">
    <location>
        <position position="346"/>
    </location>
</feature>
<evidence type="ECO:0000256" key="3">
    <source>
        <dbReference type="ARBA" id="ARBA00022597"/>
    </source>
</evidence>
<dbReference type="GO" id="GO:0005462">
    <property type="term" value="F:UDP-N-acetylglucosamine transmembrane transporter activity"/>
    <property type="evidence" value="ECO:0007669"/>
    <property type="project" value="TreeGrafter"/>
</dbReference>
<reference evidence="8" key="1">
    <citation type="submission" date="2022-07" db="EMBL/GenBank/DDBJ databases">
        <title>Phylogenomic reconstructions and comparative analyses of Kickxellomycotina fungi.</title>
        <authorList>
            <person name="Reynolds N.K."/>
            <person name="Stajich J.E."/>
            <person name="Barry K."/>
            <person name="Grigoriev I.V."/>
            <person name="Crous P."/>
            <person name="Smith M.E."/>
        </authorList>
    </citation>
    <scope>NUCLEOTIDE SEQUENCE</scope>
    <source>
        <strain evidence="8">RSA 1196</strain>
    </source>
</reference>
<feature type="transmembrane region" description="Helical" evidence="7">
    <location>
        <begin position="196"/>
        <end position="216"/>
    </location>
</feature>
<protein>
    <submittedName>
        <fullName evidence="8">Golgi uridine diphosphate-N- acetylglucosamine transporter</fullName>
    </submittedName>
</protein>
<keyword evidence="9" id="KW-1185">Reference proteome</keyword>
<dbReference type="InterPro" id="IPR013657">
    <property type="entry name" value="SCL35B1-4/HUT1"/>
</dbReference>
<feature type="transmembrane region" description="Helical" evidence="7">
    <location>
        <begin position="237"/>
        <end position="254"/>
    </location>
</feature>
<gene>
    <name evidence="8" type="primary">YEA4</name>
    <name evidence="8" type="ORF">IWQ62_003481</name>
</gene>
<comment type="caution">
    <text evidence="8">The sequence shown here is derived from an EMBL/GenBank/DDBJ whole genome shotgun (WGS) entry which is preliminary data.</text>
</comment>
<keyword evidence="2" id="KW-0813">Transport</keyword>
<dbReference type="NCBIfam" id="TIGR00803">
    <property type="entry name" value="nst"/>
    <property type="match status" value="1"/>
</dbReference>
<keyword evidence="3" id="KW-0762">Sugar transport</keyword>
<dbReference type="Pfam" id="PF08449">
    <property type="entry name" value="UAA"/>
    <property type="match status" value="1"/>
</dbReference>
<evidence type="ECO:0000256" key="6">
    <source>
        <dbReference type="ARBA" id="ARBA00023136"/>
    </source>
</evidence>
<name>A0A9W8ANM7_9FUNG</name>
<evidence type="ECO:0000256" key="1">
    <source>
        <dbReference type="ARBA" id="ARBA00004127"/>
    </source>
</evidence>
<evidence type="ECO:0000313" key="9">
    <source>
        <dbReference type="Proteomes" id="UP001150925"/>
    </source>
</evidence>
<feature type="transmembrane region" description="Helical" evidence="7">
    <location>
        <begin position="7"/>
        <end position="32"/>
    </location>
</feature>
<dbReference type="EMBL" id="JANBPY010000945">
    <property type="protein sequence ID" value="KAJ1962574.1"/>
    <property type="molecule type" value="Genomic_DNA"/>
</dbReference>
<evidence type="ECO:0000256" key="7">
    <source>
        <dbReference type="SAM" id="Phobius"/>
    </source>
</evidence>
<dbReference type="InterPro" id="IPR037185">
    <property type="entry name" value="EmrE-like"/>
</dbReference>
<feature type="transmembrane region" description="Helical" evidence="7">
    <location>
        <begin position="315"/>
        <end position="337"/>
    </location>
</feature>
<dbReference type="GO" id="GO:0005464">
    <property type="term" value="F:UDP-xylose transmembrane transporter activity"/>
    <property type="evidence" value="ECO:0007669"/>
    <property type="project" value="TreeGrafter"/>
</dbReference>
<evidence type="ECO:0000256" key="5">
    <source>
        <dbReference type="ARBA" id="ARBA00022989"/>
    </source>
</evidence>
<keyword evidence="5 7" id="KW-1133">Transmembrane helix</keyword>
<comment type="subcellular location">
    <subcellularLocation>
        <location evidence="1">Endomembrane system</location>
        <topology evidence="1">Multi-pass membrane protein</topology>
    </subcellularLocation>
</comment>
<dbReference type="AlphaFoldDB" id="A0A9W8ANM7"/>
<evidence type="ECO:0000256" key="4">
    <source>
        <dbReference type="ARBA" id="ARBA00022692"/>
    </source>
</evidence>
<evidence type="ECO:0000256" key="2">
    <source>
        <dbReference type="ARBA" id="ARBA00022448"/>
    </source>
</evidence>
<keyword evidence="6 7" id="KW-0472">Membrane</keyword>
<organism evidence="8 9">
    <name type="scientific">Dispira parvispora</name>
    <dbReference type="NCBI Taxonomy" id="1520584"/>
    <lineage>
        <taxon>Eukaryota</taxon>
        <taxon>Fungi</taxon>
        <taxon>Fungi incertae sedis</taxon>
        <taxon>Zoopagomycota</taxon>
        <taxon>Kickxellomycotina</taxon>
        <taxon>Dimargaritomycetes</taxon>
        <taxon>Dimargaritales</taxon>
        <taxon>Dimargaritaceae</taxon>
        <taxon>Dispira</taxon>
    </lineage>
</organism>
<dbReference type="GO" id="GO:0000139">
    <property type="term" value="C:Golgi membrane"/>
    <property type="evidence" value="ECO:0007669"/>
    <property type="project" value="TreeGrafter"/>
</dbReference>
<feature type="transmembrane region" description="Helical" evidence="7">
    <location>
        <begin position="130"/>
        <end position="148"/>
    </location>
</feature>